<dbReference type="InterPro" id="IPR019734">
    <property type="entry name" value="TPR_rpt"/>
</dbReference>
<evidence type="ECO:0000256" key="1">
    <source>
        <dbReference type="ARBA" id="ARBA00022737"/>
    </source>
</evidence>
<dbReference type="Pfam" id="PF13424">
    <property type="entry name" value="TPR_12"/>
    <property type="match status" value="2"/>
</dbReference>
<accession>X6LJQ3</accession>
<evidence type="ECO:0000313" key="4">
    <source>
        <dbReference type="EMBL" id="ETO02193.1"/>
    </source>
</evidence>
<dbReference type="Proteomes" id="UP000023152">
    <property type="component" value="Unassembled WGS sequence"/>
</dbReference>
<reference evidence="4 5" key="1">
    <citation type="journal article" date="2013" name="Curr. Biol.">
        <title>The Genome of the Foraminiferan Reticulomyxa filosa.</title>
        <authorList>
            <person name="Glockner G."/>
            <person name="Hulsmann N."/>
            <person name="Schleicher M."/>
            <person name="Noegel A.A."/>
            <person name="Eichinger L."/>
            <person name="Gallinger C."/>
            <person name="Pawlowski J."/>
            <person name="Sierra R."/>
            <person name="Euteneuer U."/>
            <person name="Pillet L."/>
            <person name="Moustafa A."/>
            <person name="Platzer M."/>
            <person name="Groth M."/>
            <person name="Szafranski K."/>
            <person name="Schliwa M."/>
        </authorList>
    </citation>
    <scope>NUCLEOTIDE SEQUENCE [LARGE SCALE GENOMIC DNA]</scope>
</reference>
<dbReference type="SUPFAM" id="SSF48452">
    <property type="entry name" value="TPR-like"/>
    <property type="match status" value="1"/>
</dbReference>
<feature type="repeat" description="TPR" evidence="3">
    <location>
        <begin position="312"/>
        <end position="345"/>
    </location>
</feature>
<gene>
    <name evidence="4" type="ORF">RFI_35244</name>
</gene>
<dbReference type="SMART" id="SM00028">
    <property type="entry name" value="TPR"/>
    <property type="match status" value="4"/>
</dbReference>
<dbReference type="OrthoDB" id="1658288at2759"/>
<organism evidence="4 5">
    <name type="scientific">Reticulomyxa filosa</name>
    <dbReference type="NCBI Taxonomy" id="46433"/>
    <lineage>
        <taxon>Eukaryota</taxon>
        <taxon>Sar</taxon>
        <taxon>Rhizaria</taxon>
        <taxon>Retaria</taxon>
        <taxon>Foraminifera</taxon>
        <taxon>Monothalamids</taxon>
        <taxon>Reticulomyxidae</taxon>
        <taxon>Reticulomyxa</taxon>
    </lineage>
</organism>
<keyword evidence="1" id="KW-0677">Repeat</keyword>
<dbReference type="InterPro" id="IPR011990">
    <property type="entry name" value="TPR-like_helical_dom_sf"/>
</dbReference>
<dbReference type="PROSITE" id="PS50005">
    <property type="entry name" value="TPR"/>
    <property type="match status" value="1"/>
</dbReference>
<evidence type="ECO:0000256" key="3">
    <source>
        <dbReference type="PROSITE-ProRule" id="PRU00339"/>
    </source>
</evidence>
<sequence length="494" mass="56833">MCINSIVTIGSKQYEFALKLLTIENLKEQIIEISESDQQGTELIRITDTRGYSIETDEHVQRSVEHDQLQCNAYFQANIGKRDSKEDEKETETEEIAMEYDSDTKANELIIAHKSLDGTLDVTKHWDINWMKANVEAAKMVEQTLDANEQGLVIVVKAGCEWQNRASSNGVKTTKMDSSLFALMHNPKTERYQFGDYLVYWMKQKLIILKDMNIDGNIYVIDCEIAIEGNVNVTTQIFVTKNAIVDQKLKLLLSPIQWNTRIHHDIPVQLQHLQDKTQFTLTLGDVTNAALHSQEAIQIAIHAFGSEHPYVANAYNNLGVVYGEQKKYDDAMDCHKIALEISLKIFGRYHAWTSNLCDHLGRICRTKKLYDEAIQYHKQVLQIRLHIFDTNSIDVSIAYHQLGMSYSDHNQCDLAIQCLKKALHIRKLIFGNAEQMIGDTNWNLAVVFEQKGKIDTALKYYEESWKVYSCVLGEWHQETLHSKQKLQKLRDVFP</sequence>
<proteinExistence type="predicted"/>
<evidence type="ECO:0000313" key="5">
    <source>
        <dbReference type="Proteomes" id="UP000023152"/>
    </source>
</evidence>
<comment type="caution">
    <text evidence="4">The sequence shown here is derived from an EMBL/GenBank/DDBJ whole genome shotgun (WGS) entry which is preliminary data.</text>
</comment>
<dbReference type="EMBL" id="ASPP01036466">
    <property type="protein sequence ID" value="ETO02193.1"/>
    <property type="molecule type" value="Genomic_DNA"/>
</dbReference>
<keyword evidence="5" id="KW-1185">Reference proteome</keyword>
<keyword evidence="2 3" id="KW-0802">TPR repeat</keyword>
<name>X6LJQ3_RETFI</name>
<protein>
    <submittedName>
        <fullName evidence="4">Uncharacterized protein</fullName>
    </submittedName>
</protein>
<dbReference type="Gene3D" id="1.25.40.10">
    <property type="entry name" value="Tetratricopeptide repeat domain"/>
    <property type="match status" value="2"/>
</dbReference>
<dbReference type="PANTHER" id="PTHR45641">
    <property type="entry name" value="TETRATRICOPEPTIDE REPEAT PROTEIN (AFU_ORTHOLOGUE AFUA_6G03870)"/>
    <property type="match status" value="1"/>
</dbReference>
<dbReference type="AlphaFoldDB" id="X6LJQ3"/>
<evidence type="ECO:0000256" key="2">
    <source>
        <dbReference type="ARBA" id="ARBA00022803"/>
    </source>
</evidence>
<dbReference type="PANTHER" id="PTHR45641:SF19">
    <property type="entry name" value="NEPHROCYSTIN-3"/>
    <property type="match status" value="1"/>
</dbReference>